<dbReference type="Gene3D" id="3.30.470.10">
    <property type="match status" value="1"/>
</dbReference>
<protein>
    <recommendedName>
        <fullName evidence="9">Aminodeoxychorismate lyase</fullName>
        <ecNumber evidence="6">4.1.3.38</ecNumber>
    </recommendedName>
    <alternativeName>
        <fullName evidence="10">4-amino-4-deoxychorismate lyase</fullName>
    </alternativeName>
</protein>
<accession>A0A4R6UBQ9</accession>
<evidence type="ECO:0000256" key="2">
    <source>
        <dbReference type="ARBA" id="ARBA00009320"/>
    </source>
</evidence>
<dbReference type="EMBL" id="SNYM01000035">
    <property type="protein sequence ID" value="TDQ42419.1"/>
    <property type="molecule type" value="Genomic_DNA"/>
</dbReference>
<evidence type="ECO:0000256" key="9">
    <source>
        <dbReference type="ARBA" id="ARBA00069174"/>
    </source>
</evidence>
<dbReference type="SUPFAM" id="SSF56752">
    <property type="entry name" value="D-aminoacid aminotransferase-like PLP-dependent enzymes"/>
    <property type="match status" value="1"/>
</dbReference>
<comment type="caution">
    <text evidence="11">The sequence shown here is derived from an EMBL/GenBank/DDBJ whole genome shotgun (WGS) entry which is preliminary data.</text>
</comment>
<evidence type="ECO:0000256" key="4">
    <source>
        <dbReference type="ARBA" id="ARBA00022909"/>
    </source>
</evidence>
<dbReference type="Proteomes" id="UP000295375">
    <property type="component" value="Unassembled WGS sequence"/>
</dbReference>
<evidence type="ECO:0000256" key="7">
    <source>
        <dbReference type="ARBA" id="ARBA00049529"/>
    </source>
</evidence>
<evidence type="ECO:0000256" key="1">
    <source>
        <dbReference type="ARBA" id="ARBA00001933"/>
    </source>
</evidence>
<dbReference type="PANTHER" id="PTHR42743:SF10">
    <property type="entry name" value="D-ALANINE AMINOTRANSFERASE"/>
    <property type="match status" value="1"/>
</dbReference>
<dbReference type="GO" id="GO:0046656">
    <property type="term" value="P:folic acid biosynthetic process"/>
    <property type="evidence" value="ECO:0007669"/>
    <property type="project" value="UniProtKB-KW"/>
</dbReference>
<dbReference type="Gene3D" id="3.20.10.10">
    <property type="entry name" value="D-amino Acid Aminotransferase, subunit A, domain 2"/>
    <property type="match status" value="1"/>
</dbReference>
<gene>
    <name evidence="11" type="ORF">EV696_1358</name>
</gene>
<dbReference type="RefSeq" id="WP_157591274.1">
    <property type="nucleotide sequence ID" value="NZ_CP037953.1"/>
</dbReference>
<dbReference type="InterPro" id="IPR050571">
    <property type="entry name" value="Class-IV_PLP-Dep_Aminotrnsfr"/>
</dbReference>
<sequence length="287" mass="32766">MIVYLNGEFLDAHDAKISPFDRGFLFGDGVYEVCAVYQRHLYEWAAHCRRLFLSLQRVHLSLGYSEQQLADIAHQLLEKNGFENATVYLQISRGAVIGKRDHFYTPGLVPTIFAYANPWPEAMLEQRPTLKVITLADQRWQRGQIKSVNLLANTEARQQVHAQQLDEAILTRGDEVVEGTSSNVLLVKDGSVITPPEQPYMLTGITRQVLRRLANENGLPFIERRVSVNELNDADEIWITSTVRELRLVSELNGKAMPTNAPVFERMREWFNADKCRAIANDKQRKS</sequence>
<evidence type="ECO:0000313" key="12">
    <source>
        <dbReference type="Proteomes" id="UP000295375"/>
    </source>
</evidence>
<evidence type="ECO:0000256" key="3">
    <source>
        <dbReference type="ARBA" id="ARBA00022898"/>
    </source>
</evidence>
<comment type="catalytic activity">
    <reaction evidence="7">
        <text>4-amino-4-deoxychorismate = 4-aminobenzoate + pyruvate + H(+)</text>
        <dbReference type="Rhea" id="RHEA:16201"/>
        <dbReference type="ChEBI" id="CHEBI:15361"/>
        <dbReference type="ChEBI" id="CHEBI:15378"/>
        <dbReference type="ChEBI" id="CHEBI:17836"/>
        <dbReference type="ChEBI" id="CHEBI:58406"/>
        <dbReference type="EC" id="4.1.3.38"/>
    </reaction>
</comment>
<dbReference type="GO" id="GO:0005829">
    <property type="term" value="C:cytosol"/>
    <property type="evidence" value="ECO:0007669"/>
    <property type="project" value="TreeGrafter"/>
</dbReference>
<dbReference type="Pfam" id="PF01063">
    <property type="entry name" value="Aminotran_4"/>
    <property type="match status" value="1"/>
</dbReference>
<evidence type="ECO:0000256" key="10">
    <source>
        <dbReference type="ARBA" id="ARBA00080135"/>
    </source>
</evidence>
<keyword evidence="12" id="KW-1185">Reference proteome</keyword>
<keyword evidence="4" id="KW-0289">Folate biosynthesis</keyword>
<dbReference type="AlphaFoldDB" id="A0A4R6UBQ9"/>
<dbReference type="EC" id="4.1.3.38" evidence="6"/>
<keyword evidence="3" id="KW-0663">Pyridoxal phosphate</keyword>
<comment type="similarity">
    <text evidence="2">Belongs to the class-IV pyridoxal-phosphate-dependent aminotransferase family.</text>
</comment>
<dbReference type="InterPro" id="IPR001544">
    <property type="entry name" value="Aminotrans_IV"/>
</dbReference>
<comment type="pathway">
    <text evidence="5">Cofactor biosynthesis; tetrahydrofolate biosynthesis; 4-aminobenzoate from chorismate: step 2/2.</text>
</comment>
<organism evidence="11 12">
    <name type="scientific">Permianibacter aggregans</name>
    <dbReference type="NCBI Taxonomy" id="1510150"/>
    <lineage>
        <taxon>Bacteria</taxon>
        <taxon>Pseudomonadati</taxon>
        <taxon>Pseudomonadota</taxon>
        <taxon>Gammaproteobacteria</taxon>
        <taxon>Pseudomonadales</taxon>
        <taxon>Pseudomonadaceae</taxon>
        <taxon>Permianibacter</taxon>
    </lineage>
</organism>
<dbReference type="FunFam" id="3.20.10.10:FF:000002">
    <property type="entry name" value="D-alanine aminotransferase"/>
    <property type="match status" value="1"/>
</dbReference>
<reference evidence="11 12" key="1">
    <citation type="submission" date="2019-03" db="EMBL/GenBank/DDBJ databases">
        <title>Genomic Encyclopedia of Type Strains, Phase IV (KMG-IV): sequencing the most valuable type-strain genomes for metagenomic binning, comparative biology and taxonomic classification.</title>
        <authorList>
            <person name="Goeker M."/>
        </authorList>
    </citation>
    <scope>NUCLEOTIDE SEQUENCE [LARGE SCALE GENOMIC DNA]</scope>
    <source>
        <strain evidence="11 12">DSM 103792</strain>
    </source>
</reference>
<comment type="cofactor">
    <cofactor evidence="1">
        <name>pyridoxal 5'-phosphate</name>
        <dbReference type="ChEBI" id="CHEBI:597326"/>
    </cofactor>
</comment>
<dbReference type="GO" id="GO:0008696">
    <property type="term" value="F:4-amino-4-deoxychorismate lyase activity"/>
    <property type="evidence" value="ECO:0007669"/>
    <property type="project" value="UniProtKB-EC"/>
</dbReference>
<dbReference type="InterPro" id="IPR036038">
    <property type="entry name" value="Aminotransferase-like"/>
</dbReference>
<evidence type="ECO:0000256" key="6">
    <source>
        <dbReference type="ARBA" id="ARBA00035676"/>
    </source>
</evidence>
<evidence type="ECO:0000313" key="11">
    <source>
        <dbReference type="EMBL" id="TDQ42419.1"/>
    </source>
</evidence>
<proteinExistence type="inferred from homology"/>
<dbReference type="InterPro" id="IPR043132">
    <property type="entry name" value="BCAT-like_C"/>
</dbReference>
<evidence type="ECO:0000256" key="8">
    <source>
        <dbReference type="ARBA" id="ARBA00054027"/>
    </source>
</evidence>
<dbReference type="PANTHER" id="PTHR42743">
    <property type="entry name" value="AMINO-ACID AMINOTRANSFERASE"/>
    <property type="match status" value="1"/>
</dbReference>
<dbReference type="GO" id="GO:0008652">
    <property type="term" value="P:amino acid biosynthetic process"/>
    <property type="evidence" value="ECO:0007669"/>
    <property type="project" value="UniProtKB-ARBA"/>
</dbReference>
<dbReference type="InterPro" id="IPR043131">
    <property type="entry name" value="BCAT-like_N"/>
</dbReference>
<comment type="function">
    <text evidence="8">Involved in the biosynthesis of p-aminobenzoate (PABA), a precursor of tetrahydrofolate. Converts 4-amino-4-deoxychorismate into 4-aminobenzoate (PABA) and pyruvate.</text>
</comment>
<name>A0A4R6UBQ9_9GAMM</name>
<evidence type="ECO:0000256" key="5">
    <source>
        <dbReference type="ARBA" id="ARBA00035633"/>
    </source>
</evidence>